<dbReference type="KEGG" id="hxa:Halxa_0965"/>
<accession>F8D8H4</accession>
<sequence length="53" mass="6366">MLKFPFEEANELLDDVDIVDEVMDKGMREYTRLWLLGVTDGIYREMEARREQV</sequence>
<reference evidence="1 2" key="1">
    <citation type="journal article" date="2012" name="Stand. Genomic Sci.">
        <title>Complete genome sequence of Halopiger xanaduensis type strain (SH-6(T)).</title>
        <authorList>
            <person name="Anderson I."/>
            <person name="Tindall B.J."/>
            <person name="Rohde M."/>
            <person name="Lucas S."/>
            <person name="Han J."/>
            <person name="Lapidus A."/>
            <person name="Cheng J.F."/>
            <person name="Goodwin L."/>
            <person name="Pitluck S."/>
            <person name="Peters L."/>
            <person name="Pati A."/>
            <person name="Mikhailova N."/>
            <person name="Pagani I."/>
            <person name="Teshima H."/>
            <person name="Han C."/>
            <person name="Tapia R."/>
            <person name="Land M."/>
            <person name="Woyke T."/>
            <person name="Klenk H.P."/>
            <person name="Kyrpides N."/>
            <person name="Ivanova N."/>
        </authorList>
    </citation>
    <scope>NUCLEOTIDE SEQUENCE [LARGE SCALE GENOMIC DNA]</scope>
    <source>
        <strain evidence="2">DSM 18323 / JCM 14033 / SH-6</strain>
    </source>
</reference>
<organism evidence="1 2">
    <name type="scientific">Halopiger xanaduensis (strain DSM 18323 / JCM 14033 / SH-6)</name>
    <dbReference type="NCBI Taxonomy" id="797210"/>
    <lineage>
        <taxon>Archaea</taxon>
        <taxon>Methanobacteriati</taxon>
        <taxon>Methanobacteriota</taxon>
        <taxon>Stenosarchaea group</taxon>
        <taxon>Halobacteria</taxon>
        <taxon>Halobacteriales</taxon>
        <taxon>Natrialbaceae</taxon>
        <taxon>Halopiger</taxon>
    </lineage>
</organism>
<gene>
    <name evidence="1" type="ordered locus">Halxa_0965</name>
</gene>
<dbReference type="Proteomes" id="UP000006794">
    <property type="component" value="Chromosome"/>
</dbReference>
<evidence type="ECO:0000313" key="2">
    <source>
        <dbReference type="Proteomes" id="UP000006794"/>
    </source>
</evidence>
<name>F8D8H4_HALXS</name>
<dbReference type="HOGENOM" id="CLU_3057069_0_0_2"/>
<keyword evidence="2" id="KW-1185">Reference proteome</keyword>
<evidence type="ECO:0000313" key="1">
    <source>
        <dbReference type="EMBL" id="AEH35601.1"/>
    </source>
</evidence>
<dbReference type="AlphaFoldDB" id="F8D8H4"/>
<dbReference type="EMBL" id="CP002839">
    <property type="protein sequence ID" value="AEH35601.1"/>
    <property type="molecule type" value="Genomic_DNA"/>
</dbReference>
<proteinExistence type="predicted"/>
<protein>
    <submittedName>
        <fullName evidence="1">Uncharacterized protein</fullName>
    </submittedName>
</protein>